<dbReference type="EMBL" id="OX459122">
    <property type="protein sequence ID" value="CAI9105586.1"/>
    <property type="molecule type" value="Genomic_DNA"/>
</dbReference>
<evidence type="ECO:0000313" key="7">
    <source>
        <dbReference type="EMBL" id="CAI9105586.1"/>
    </source>
</evidence>
<dbReference type="InterPro" id="IPR013120">
    <property type="entry name" value="FAR_NAD-bd"/>
</dbReference>
<evidence type="ECO:0000256" key="3">
    <source>
        <dbReference type="ARBA" id="ARBA00023098"/>
    </source>
</evidence>
<dbReference type="PANTHER" id="PTHR11011:SF99">
    <property type="entry name" value="FATTY ACYL-COA REDUCTASE 3"/>
    <property type="match status" value="1"/>
</dbReference>
<accession>A0AAV1DDT3</accession>
<dbReference type="Gene3D" id="3.40.50.720">
    <property type="entry name" value="NAD(P)-binding Rossmann-like Domain"/>
    <property type="match status" value="1"/>
</dbReference>
<feature type="domain" description="Thioester reductase (TE)" evidence="6">
    <location>
        <begin position="18"/>
        <end position="319"/>
    </location>
</feature>
<sequence length="493" mass="55502">MELAADVVRELEDCSIIVTGAAGFLAKVFVEKLLRVQPNVKKLYLLLRAPDEKLAMQRFNSEIISNDLFRVLKQKSGANFSTLISQKVTVVPGDITCENLGVKDMNLLEEMWKEIDVVVNLAATTNFDERYDVSLGINTMGAKNVLNFAKSCARMKLLLHVSTAYVSGEKQGVILETPFRMGDTLNGTSGLDVENEKKIIDEKFKELQAENASEKDVKLALKGLGIQRARKFGWPNTYVFTKAMGEMLLGSLKGNVPLVIVRPTIVTSTYKEPFSGWVEGFRTIDSFAVGYAKGKLTCLLGDPNTILDLIPADMVVNAMIAAIVTHINQPNEEEMTIYHVGSSASYPVTYSSVQDYNQRYFAKHPWINAKGKPVKVGKVTVLKTMDSFRSYMALRYLLPLKGLKVLNAAFCQYYGGLYHDLHRKIKYAMRMIDLYGPYLLFKGIYDDMSTERLRGIIREKGAENVFYFDPKSINWEDYFMNIHLPGVVKYISK</sequence>
<dbReference type="EC" id="1.2.1.84" evidence="4"/>
<gene>
    <name evidence="7" type="ORF">OLC1_LOCUS14251</name>
</gene>
<dbReference type="Pfam" id="PF07993">
    <property type="entry name" value="NAD_binding_4"/>
    <property type="match status" value="1"/>
</dbReference>
<keyword evidence="8" id="KW-1185">Reference proteome</keyword>
<keyword evidence="2 4" id="KW-0444">Lipid biosynthesis</keyword>
<keyword evidence="3 4" id="KW-0443">Lipid metabolism</keyword>
<dbReference type="InterPro" id="IPR036291">
    <property type="entry name" value="NAD(P)-bd_dom_sf"/>
</dbReference>
<keyword evidence="4" id="KW-0521">NADP</keyword>
<evidence type="ECO:0000256" key="2">
    <source>
        <dbReference type="ARBA" id="ARBA00022516"/>
    </source>
</evidence>
<dbReference type="CDD" id="cd09071">
    <property type="entry name" value="FAR_C"/>
    <property type="match status" value="1"/>
</dbReference>
<dbReference type="InterPro" id="IPR033640">
    <property type="entry name" value="FAR_C"/>
</dbReference>
<dbReference type="SUPFAM" id="SSF51735">
    <property type="entry name" value="NAD(P)-binding Rossmann-fold domains"/>
    <property type="match status" value="1"/>
</dbReference>
<reference evidence="7" key="1">
    <citation type="submission" date="2023-03" db="EMBL/GenBank/DDBJ databases">
        <authorList>
            <person name="Julca I."/>
        </authorList>
    </citation>
    <scope>NUCLEOTIDE SEQUENCE</scope>
</reference>
<comment type="function">
    <text evidence="4">Catalyzes the reduction of fatty acyl-CoA to fatty alcohols.</text>
</comment>
<dbReference type="GO" id="GO:0080019">
    <property type="term" value="F:alcohol-forming very long-chain fatty acyl-CoA reductase activity"/>
    <property type="evidence" value="ECO:0007669"/>
    <property type="project" value="InterPro"/>
</dbReference>
<dbReference type="Pfam" id="PF03015">
    <property type="entry name" value="Sterile"/>
    <property type="match status" value="1"/>
</dbReference>
<evidence type="ECO:0000259" key="6">
    <source>
        <dbReference type="Pfam" id="PF07993"/>
    </source>
</evidence>
<protein>
    <recommendedName>
        <fullName evidence="4">Fatty acyl-CoA reductase</fullName>
        <ecNumber evidence="4">1.2.1.84</ecNumber>
    </recommendedName>
</protein>
<name>A0AAV1DDT3_OLDCO</name>
<dbReference type="GO" id="GO:0010345">
    <property type="term" value="P:suberin biosynthetic process"/>
    <property type="evidence" value="ECO:0007669"/>
    <property type="project" value="TreeGrafter"/>
</dbReference>
<dbReference type="AlphaFoldDB" id="A0AAV1DDT3"/>
<dbReference type="InterPro" id="IPR026055">
    <property type="entry name" value="FAR"/>
</dbReference>
<dbReference type="GO" id="GO:0035336">
    <property type="term" value="P:long-chain fatty-acyl-CoA metabolic process"/>
    <property type="evidence" value="ECO:0007669"/>
    <property type="project" value="TreeGrafter"/>
</dbReference>
<comment type="catalytic activity">
    <reaction evidence="4">
        <text>a long-chain fatty acyl-CoA + 2 NADPH + 2 H(+) = a long-chain primary fatty alcohol + 2 NADP(+) + CoA</text>
        <dbReference type="Rhea" id="RHEA:52716"/>
        <dbReference type="ChEBI" id="CHEBI:15378"/>
        <dbReference type="ChEBI" id="CHEBI:57287"/>
        <dbReference type="ChEBI" id="CHEBI:57783"/>
        <dbReference type="ChEBI" id="CHEBI:58349"/>
        <dbReference type="ChEBI" id="CHEBI:77396"/>
        <dbReference type="ChEBI" id="CHEBI:83139"/>
        <dbReference type="EC" id="1.2.1.84"/>
    </reaction>
</comment>
<dbReference type="PANTHER" id="PTHR11011">
    <property type="entry name" value="MALE STERILITY PROTEIN 2-RELATED"/>
    <property type="match status" value="1"/>
</dbReference>
<dbReference type="Proteomes" id="UP001161247">
    <property type="component" value="Chromosome 5"/>
</dbReference>
<dbReference type="CDD" id="cd05236">
    <property type="entry name" value="FAR-N_SDR_e"/>
    <property type="match status" value="1"/>
</dbReference>
<evidence type="ECO:0000256" key="1">
    <source>
        <dbReference type="ARBA" id="ARBA00005928"/>
    </source>
</evidence>
<organism evidence="7 8">
    <name type="scientific">Oldenlandia corymbosa var. corymbosa</name>
    <dbReference type="NCBI Taxonomy" id="529605"/>
    <lineage>
        <taxon>Eukaryota</taxon>
        <taxon>Viridiplantae</taxon>
        <taxon>Streptophyta</taxon>
        <taxon>Embryophyta</taxon>
        <taxon>Tracheophyta</taxon>
        <taxon>Spermatophyta</taxon>
        <taxon>Magnoliopsida</taxon>
        <taxon>eudicotyledons</taxon>
        <taxon>Gunneridae</taxon>
        <taxon>Pentapetalae</taxon>
        <taxon>asterids</taxon>
        <taxon>lamiids</taxon>
        <taxon>Gentianales</taxon>
        <taxon>Rubiaceae</taxon>
        <taxon>Rubioideae</taxon>
        <taxon>Spermacoceae</taxon>
        <taxon>Hedyotis-Oldenlandia complex</taxon>
        <taxon>Oldenlandia</taxon>
    </lineage>
</organism>
<keyword evidence="4" id="KW-0560">Oxidoreductase</keyword>
<dbReference type="GO" id="GO:0102965">
    <property type="term" value="F:alcohol-forming long-chain fatty acyl-CoA reductase activity"/>
    <property type="evidence" value="ECO:0007669"/>
    <property type="project" value="UniProtKB-EC"/>
</dbReference>
<comment type="similarity">
    <text evidence="1 4">Belongs to the fatty acyl-CoA reductase family.</text>
</comment>
<proteinExistence type="inferred from homology"/>
<evidence type="ECO:0000256" key="4">
    <source>
        <dbReference type="RuleBase" id="RU363097"/>
    </source>
</evidence>
<feature type="domain" description="Fatty acyl-CoA reductase C-terminal" evidence="5">
    <location>
        <begin position="396"/>
        <end position="493"/>
    </location>
</feature>
<evidence type="ECO:0000259" key="5">
    <source>
        <dbReference type="Pfam" id="PF03015"/>
    </source>
</evidence>
<evidence type="ECO:0000313" key="8">
    <source>
        <dbReference type="Proteomes" id="UP001161247"/>
    </source>
</evidence>